<dbReference type="VEuPathDB" id="CryptoDB:ChTU502y2012_386g0395"/>
<feature type="compositionally biased region" description="Basic and acidic residues" evidence="5">
    <location>
        <begin position="677"/>
        <end position="687"/>
    </location>
</feature>
<feature type="compositionally biased region" description="Basic and acidic residues" evidence="5">
    <location>
        <begin position="948"/>
        <end position="959"/>
    </location>
</feature>
<dbReference type="Pfam" id="PF23002">
    <property type="entry name" value="PIN-like_DDX60"/>
    <property type="match status" value="1"/>
</dbReference>
<dbReference type="EMBL" id="LN877951">
    <property type="protein sequence ID" value="CUV06196.1"/>
    <property type="molecule type" value="Genomic_DNA"/>
</dbReference>
<evidence type="ECO:0000256" key="3">
    <source>
        <dbReference type="ARBA" id="ARBA00022806"/>
    </source>
</evidence>
<dbReference type="GO" id="GO:0005524">
    <property type="term" value="F:ATP binding"/>
    <property type="evidence" value="ECO:0007669"/>
    <property type="project" value="UniProtKB-KW"/>
</dbReference>
<dbReference type="GO" id="GO:0003676">
    <property type="term" value="F:nucleic acid binding"/>
    <property type="evidence" value="ECO:0007669"/>
    <property type="project" value="InterPro"/>
</dbReference>
<dbReference type="Pfam" id="PF26076">
    <property type="entry name" value="WHD_DDX60"/>
    <property type="match status" value="1"/>
</dbReference>
<gene>
    <name evidence="8" type="ORF">CHUDEA5_2070</name>
</gene>
<dbReference type="InterPro" id="IPR001650">
    <property type="entry name" value="Helicase_C-like"/>
</dbReference>
<evidence type="ECO:0000313" key="8">
    <source>
        <dbReference type="EMBL" id="CUV06196.1"/>
    </source>
</evidence>
<evidence type="ECO:0000256" key="4">
    <source>
        <dbReference type="ARBA" id="ARBA00022840"/>
    </source>
</evidence>
<dbReference type="InterPro" id="IPR014001">
    <property type="entry name" value="Helicase_ATP-bd"/>
</dbReference>
<feature type="compositionally biased region" description="Basic and acidic residues" evidence="5">
    <location>
        <begin position="769"/>
        <end position="789"/>
    </location>
</feature>
<keyword evidence="3" id="KW-0347">Helicase</keyword>
<dbReference type="VEuPathDB" id="CryptoDB:CHUDEA5_2070"/>
<proteinExistence type="predicted"/>
<accession>A0A0S4TFB4</accession>
<evidence type="ECO:0000256" key="2">
    <source>
        <dbReference type="ARBA" id="ARBA00022801"/>
    </source>
</evidence>
<dbReference type="SMART" id="SM00490">
    <property type="entry name" value="HELICc"/>
    <property type="match status" value="1"/>
</dbReference>
<evidence type="ECO:0000259" key="6">
    <source>
        <dbReference type="PROSITE" id="PS51192"/>
    </source>
</evidence>
<name>A0A0S4TFB4_CRYHO</name>
<keyword evidence="2" id="KW-0378">Hydrolase</keyword>
<dbReference type="GO" id="GO:0005737">
    <property type="term" value="C:cytoplasm"/>
    <property type="evidence" value="ECO:0007669"/>
    <property type="project" value="TreeGrafter"/>
</dbReference>
<protein>
    <submittedName>
        <fullName evidence="8">Uncharacterized protein</fullName>
    </submittedName>
</protein>
<keyword evidence="1" id="KW-0547">Nucleotide-binding</keyword>
<evidence type="ECO:0000256" key="5">
    <source>
        <dbReference type="SAM" id="MobiDB-lite"/>
    </source>
</evidence>
<feature type="compositionally biased region" description="Basic residues" evidence="5">
    <location>
        <begin position="960"/>
        <end position="973"/>
    </location>
</feature>
<dbReference type="SMART" id="SM00487">
    <property type="entry name" value="DEXDc"/>
    <property type="match status" value="1"/>
</dbReference>
<dbReference type="InterPro" id="IPR059032">
    <property type="entry name" value="WHD_DDX60"/>
</dbReference>
<dbReference type="InterPro" id="IPR011545">
    <property type="entry name" value="DEAD/DEAH_box_helicase_dom"/>
</dbReference>
<feature type="domain" description="Helicase C-terminal" evidence="7">
    <location>
        <begin position="1552"/>
        <end position="1708"/>
    </location>
</feature>
<reference evidence="8" key="1">
    <citation type="submission" date="2015-08" db="EMBL/GenBank/DDBJ databases">
        <authorList>
            <person name="Babu N.S."/>
            <person name="Beckwith C.J."/>
            <person name="Beseler K.G."/>
            <person name="Brison A."/>
            <person name="Carone J.V."/>
            <person name="Caskin T.P."/>
            <person name="Diamond M."/>
            <person name="Durham M.E."/>
            <person name="Foxe J.M."/>
            <person name="Go M."/>
            <person name="Henderson B.A."/>
            <person name="Jones I.B."/>
            <person name="McGettigan J.A."/>
            <person name="Micheletti S.J."/>
            <person name="Nasrallah M.E."/>
            <person name="Ortiz D."/>
            <person name="Piller C.R."/>
            <person name="Privatt S.R."/>
            <person name="Schneider S.L."/>
            <person name="Sharp S."/>
            <person name="Smith T.C."/>
            <person name="Stanton J.D."/>
            <person name="Ullery H.E."/>
            <person name="Wilson R.J."/>
            <person name="Serrano M.G."/>
            <person name="Buck G."/>
            <person name="Lee V."/>
            <person name="Wang Y."/>
            <person name="Carvalho R."/>
            <person name="Voegtly L."/>
            <person name="Shi R."/>
            <person name="Duckworth R."/>
            <person name="Johnson A."/>
            <person name="Loviza R."/>
            <person name="Walstead R."/>
            <person name="Shah Z."/>
            <person name="Kiflezghi M."/>
            <person name="Wade K."/>
            <person name="Ball S.L."/>
            <person name="Bradley K.W."/>
            <person name="Asai D.J."/>
            <person name="Bowman C.A."/>
            <person name="Russell D.A."/>
            <person name="Pope W.H."/>
            <person name="Jacobs-Sera D."/>
            <person name="Hendrix R.W."/>
            <person name="Hatfull G.F."/>
        </authorList>
    </citation>
    <scope>NUCLEOTIDE SEQUENCE [LARGE SCALE GENOMIC DNA]</scope>
</reference>
<evidence type="ECO:0000259" key="7">
    <source>
        <dbReference type="PROSITE" id="PS51194"/>
    </source>
</evidence>
<evidence type="ECO:0000256" key="1">
    <source>
        <dbReference type="ARBA" id="ARBA00022741"/>
    </source>
</evidence>
<sequence length="2123" mass="243147">MDDESLGSCKSFSKHMKDFSAVQNSMKNYGAPSEMVDGSEANFSKDLGILQHFSNNDSILNEKLNELMGIFKKRESSDSQLAIKESKRMIGEILKWYFGMSHVSLNDITPDISDAENVFVSADGLLINLYYSFGFEVDSNNSPQTLPYIYLFERFMNYLIEAGTKRIILIFLDSFTDVLEKINPGLPLLRESLILHSKLNPEIFNAYHFTSWLSEDFQEFLKELEPSIFLIEDGSSISNLESLEVKHRHQFIQEVSDENNESIDEYDFEDLDEVDISTSLLSFALEMLSYSNIAIFHKMERKGQRITAFTYSSAIEPRFTEANKGIMRQAAQSKTRDEMRLLSDANEDFVTCDGEVDNHLRLKDYEYNIAKEFKSSENDLFTQLVKSLIHNSISEEDLELSKSDDAILHNIKLILLFSKVTLLSGYLRSHKLSYLDRHYISNSMLEFKKCLESKLEQDDFDNEGWEFGATILKSLESLFISESIKQLRLIINHFEEIKPSINKGQLISNVCDLNDPLLLEFLFYIVGYTSLKEENIRVSLFLEIIGLESSDQSKLEDLWNKISLISEPFFPLSFSGNLNRYVTEDNDKRVLSLFGETVLSREKLSTQRNTSVSNVGLLPINSKFVVRVMSELGVGISDMGQIKGTALESDDKTVSQNEYLNQVIQISGIRDVASWEIDRPQETRPNSKQEYSGGKEGSSVKLPADLEKKRQLRDNQRKQQFWFNLGQILTGNDKLQQTIVVNPFHVWNKLSAKEADKERNSSGPSSSSKAEEIRRKNEEAKLNKMRQDDENQLKYHEQKLSLILSKGDPDTFMLSVYDMLIGIPRKTNEFGRFRGLSKLFKLPKSRSKILIRTLQTCISVLRSFKSSTLPEVSHMVKARLAVCMTFRLAIETFNQYYSYFDKTDLFEVAKILNSLGFMSSASNLVESYKYKMELDIRRIVDKTSSSNDDSKGKGSDKNKKSQGGKKPTQKKDKKSVSDHSTFPEDTNYSEYQNVYLYAKKHLEELKQSGKSGKSEKIHLCVQDGCESSFQLRYMGADFERSTGSVADPRVPFSPDYWQKQILDIIDSGDSALVCAPTASGKTFICYYAMEQVLRFDNESVVVFIAPTKALADQVHAEIAYRFGSKTYPNHSRISLLCKLSRDYSINIPTQCQILITLPFMLELLLMSTAYQQWVSKIKFVIFDEVHCINEAEGGVYWERIFQLIPCPYLCLSATIGNPLAFYNWLQRIGKLPSSKVHFVTYSERYADLSTLVYDEGNLYPLNPLSSLSYDRVLYYGLPGDFYLPPNDGLDLFLSLKELLKCNSEATKEYLAWLDPQFFFSGTPAITKRQYRFYLSTLLAMTVKLVQNNVLNKEMWLNITGNLLLNPSIRFQRQMVELSKKNDSNLYKIIMGVENIKSLLSGITNSNDEDATEIGSLASSISQARNAIITPARPTSAYKTAETFLRLVRNLQQENMLPCIIFNMERSVVEHLGKSLIEKLTNDHHDKYYGSEEATNATKAINKRRQEQYAKDIQRRDMLLKLKTMSRQQREKQGIVIDESELQALENLQAPGDIAEEYDPEFSFCDRKVMGGREREIQDTLYSCEGRISPIFIEGLKRGIGIHHDGLSLRYRRAVETLYRMGYLCIIISTRTLALGVNMPCRTTVFVNDSISLTPLLYRQASGRAGRRGYDVQGSVIFWDISVGKRNRLLTAELPTIKGNFPVTPTTVLRTFMLFENVLNEQTKNNISKERAVITFKALVKFYRDSLYSVDYNHDFHKKLTATQFRFIVDLLRRFHVLDNYCGCTGYAGLVSHMFEYEGTNLLISKLIHSGVLLNYLFSEHEKNHIETSSNNELANLLKKDPVQRLLILLAHVYLTKPMTRNSIYSIKKQIEKSSFLNLKQKISSGKIQHLLLSLPDYIQREIDEFNEIVFSNMRNSLSVTCADVEFDVTEFNLPLSNNNVLSQKSKLSKDSVISSGIDESIAIDNNSCIQSPFISIMGLDDVKLKSSQQLIYGSRVQLNCTHDLLSMVKADKVILDKEKENVSIIIMLINSFLIDFYESQRFSEIIKNNSIASSEIFFLISDFKVLLDRFLHSFNLMELQQYQNLNITLSKKSLEFYNNISRLIEILQVLYNNYRIIASKNDA</sequence>
<dbReference type="Pfam" id="PF00271">
    <property type="entry name" value="Helicase_C"/>
    <property type="match status" value="1"/>
</dbReference>
<feature type="domain" description="Helicase ATP-binding" evidence="6">
    <location>
        <begin position="1062"/>
        <end position="1233"/>
    </location>
</feature>
<dbReference type="InterPro" id="IPR052431">
    <property type="entry name" value="SKI2_subfamily_helicases"/>
</dbReference>
<dbReference type="Proteomes" id="UP000199752">
    <property type="component" value="Chromosome 5"/>
</dbReference>
<dbReference type="VEuPathDB" id="CryptoDB:GY17_00003882"/>
<dbReference type="SUPFAM" id="SSF52540">
    <property type="entry name" value="P-loop containing nucleoside triphosphate hydrolases"/>
    <property type="match status" value="1"/>
</dbReference>
<dbReference type="PANTHER" id="PTHR44533">
    <property type="entry name" value="DEAD/H RNA HELICASE, PUTATIVE-RELATED"/>
    <property type="match status" value="1"/>
</dbReference>
<feature type="region of interest" description="Disordered" evidence="5">
    <location>
        <begin position="677"/>
        <end position="706"/>
    </location>
</feature>
<feature type="region of interest" description="Disordered" evidence="5">
    <location>
        <begin position="943"/>
        <end position="985"/>
    </location>
</feature>
<dbReference type="GO" id="GO:0016787">
    <property type="term" value="F:hydrolase activity"/>
    <property type="evidence" value="ECO:0007669"/>
    <property type="project" value="UniProtKB-KW"/>
</dbReference>
<dbReference type="OrthoDB" id="64767at2759"/>
<dbReference type="PANTHER" id="PTHR44533:SF4">
    <property type="entry name" value="DEAD_H RNA HELICASE, PUTATIVE-RELATED"/>
    <property type="match status" value="1"/>
</dbReference>
<dbReference type="Gene3D" id="3.40.50.300">
    <property type="entry name" value="P-loop containing nucleotide triphosphate hydrolases"/>
    <property type="match status" value="2"/>
</dbReference>
<dbReference type="PROSITE" id="PS51194">
    <property type="entry name" value="HELICASE_CTER"/>
    <property type="match status" value="1"/>
</dbReference>
<dbReference type="GO" id="GO:0004386">
    <property type="term" value="F:helicase activity"/>
    <property type="evidence" value="ECO:0007669"/>
    <property type="project" value="UniProtKB-KW"/>
</dbReference>
<dbReference type="Pfam" id="PF00270">
    <property type="entry name" value="DEAD"/>
    <property type="match status" value="1"/>
</dbReference>
<dbReference type="VEuPathDB" id="CryptoDB:Chro.50172"/>
<keyword evidence="4" id="KW-0067">ATP-binding</keyword>
<feature type="region of interest" description="Disordered" evidence="5">
    <location>
        <begin position="753"/>
        <end position="789"/>
    </location>
</feature>
<dbReference type="InterPro" id="IPR027417">
    <property type="entry name" value="P-loop_NTPase"/>
</dbReference>
<dbReference type="FunFam" id="3.40.50.300:FF:001039">
    <property type="entry name" value="ATP-dependent RNA helicase DDX60"/>
    <property type="match status" value="1"/>
</dbReference>
<dbReference type="InterPro" id="IPR055124">
    <property type="entry name" value="PIN-like_DDX60"/>
</dbReference>
<dbReference type="PROSITE" id="PS51192">
    <property type="entry name" value="HELICASE_ATP_BIND_1"/>
    <property type="match status" value="1"/>
</dbReference>
<organism evidence="8">
    <name type="scientific">Cryptosporidium hominis</name>
    <dbReference type="NCBI Taxonomy" id="237895"/>
    <lineage>
        <taxon>Eukaryota</taxon>
        <taxon>Sar</taxon>
        <taxon>Alveolata</taxon>
        <taxon>Apicomplexa</taxon>
        <taxon>Conoidasida</taxon>
        <taxon>Coccidia</taxon>
        <taxon>Eucoccidiorida</taxon>
        <taxon>Eimeriorina</taxon>
        <taxon>Cryptosporidiidae</taxon>
        <taxon>Cryptosporidium</taxon>
    </lineage>
</organism>